<feature type="non-terminal residue" evidence="2">
    <location>
        <position position="1"/>
    </location>
</feature>
<reference evidence="2" key="2">
    <citation type="submission" date="2014-07" db="EMBL/GenBank/DDBJ databases">
        <authorList>
            <person name="Hull J."/>
        </authorList>
    </citation>
    <scope>NUCLEOTIDE SEQUENCE</scope>
</reference>
<proteinExistence type="predicted"/>
<gene>
    <name evidence="2" type="primary">nhr-47</name>
    <name evidence="2" type="ORF">CM83_9164</name>
</gene>
<accession>A0A0A9Y2R7</accession>
<evidence type="ECO:0000256" key="1">
    <source>
        <dbReference type="SAM" id="MobiDB-lite"/>
    </source>
</evidence>
<reference evidence="2" key="1">
    <citation type="journal article" date="2014" name="PLoS ONE">
        <title>Transcriptome-Based Identification of ABC Transporters in the Western Tarnished Plant Bug Lygus hesperus.</title>
        <authorList>
            <person name="Hull J.J."/>
            <person name="Chaney K."/>
            <person name="Geib S.M."/>
            <person name="Fabrick J.A."/>
            <person name="Brent C.S."/>
            <person name="Walsh D."/>
            <person name="Lavine L.C."/>
        </authorList>
    </citation>
    <scope>NUCLEOTIDE SEQUENCE</scope>
</reference>
<feature type="region of interest" description="Disordered" evidence="1">
    <location>
        <begin position="78"/>
        <end position="141"/>
    </location>
</feature>
<sequence>DPLCPVCVRPTKKLLAFRCNSCKIFWNRLVVKHREGIPLRTACDSKHDGVGHTCVFCRRTRYEFEYIRRYPDKALPIPSVLPNLTAGDGGSRGGEECKPQGLEASKDTTTQTEGQQRVLTPVRSHRDHITPPESEGGAEEE</sequence>
<protein>
    <submittedName>
        <fullName evidence="2">Nuclear hormone receptor family member nhr-47</fullName>
    </submittedName>
</protein>
<keyword evidence="2" id="KW-0675">Receptor</keyword>
<evidence type="ECO:0000313" key="2">
    <source>
        <dbReference type="EMBL" id="JAG23820.1"/>
    </source>
</evidence>
<name>A0A0A9Y2R7_LYGHE</name>
<organism evidence="2">
    <name type="scientific">Lygus hesperus</name>
    <name type="common">Western plant bug</name>
    <dbReference type="NCBI Taxonomy" id="30085"/>
    <lineage>
        <taxon>Eukaryota</taxon>
        <taxon>Metazoa</taxon>
        <taxon>Ecdysozoa</taxon>
        <taxon>Arthropoda</taxon>
        <taxon>Hexapoda</taxon>
        <taxon>Insecta</taxon>
        <taxon>Pterygota</taxon>
        <taxon>Neoptera</taxon>
        <taxon>Paraneoptera</taxon>
        <taxon>Hemiptera</taxon>
        <taxon>Heteroptera</taxon>
        <taxon>Panheteroptera</taxon>
        <taxon>Cimicomorpha</taxon>
        <taxon>Miridae</taxon>
        <taxon>Mirini</taxon>
        <taxon>Lygus</taxon>
    </lineage>
</organism>
<dbReference type="EMBL" id="GBHO01019784">
    <property type="protein sequence ID" value="JAG23820.1"/>
    <property type="molecule type" value="Transcribed_RNA"/>
</dbReference>
<dbReference type="AlphaFoldDB" id="A0A0A9Y2R7"/>
<feature type="compositionally biased region" description="Polar residues" evidence="1">
    <location>
        <begin position="107"/>
        <end position="118"/>
    </location>
</feature>